<proteinExistence type="predicted"/>
<keyword evidence="3" id="KW-1185">Reference proteome</keyword>
<accession>A0AAE0NLP9</accession>
<gene>
    <name evidence="2" type="ORF">B0T24DRAFT_688502</name>
</gene>
<dbReference type="EMBL" id="JAULSN010000001">
    <property type="protein sequence ID" value="KAK3383823.1"/>
    <property type="molecule type" value="Genomic_DNA"/>
</dbReference>
<organism evidence="2 3">
    <name type="scientific">Lasiosphaeria ovina</name>
    <dbReference type="NCBI Taxonomy" id="92902"/>
    <lineage>
        <taxon>Eukaryota</taxon>
        <taxon>Fungi</taxon>
        <taxon>Dikarya</taxon>
        <taxon>Ascomycota</taxon>
        <taxon>Pezizomycotina</taxon>
        <taxon>Sordariomycetes</taxon>
        <taxon>Sordariomycetidae</taxon>
        <taxon>Sordariales</taxon>
        <taxon>Lasiosphaeriaceae</taxon>
        <taxon>Lasiosphaeria</taxon>
    </lineage>
</organism>
<feature type="region of interest" description="Disordered" evidence="1">
    <location>
        <begin position="161"/>
        <end position="199"/>
    </location>
</feature>
<dbReference type="AlphaFoldDB" id="A0AAE0NLP9"/>
<feature type="compositionally biased region" description="Polar residues" evidence="1">
    <location>
        <begin position="179"/>
        <end position="195"/>
    </location>
</feature>
<reference evidence="2" key="2">
    <citation type="submission" date="2023-06" db="EMBL/GenBank/DDBJ databases">
        <authorList>
            <consortium name="Lawrence Berkeley National Laboratory"/>
            <person name="Haridas S."/>
            <person name="Hensen N."/>
            <person name="Bonometti L."/>
            <person name="Westerberg I."/>
            <person name="Brannstrom I.O."/>
            <person name="Guillou S."/>
            <person name="Cros-Aarteil S."/>
            <person name="Calhoun S."/>
            <person name="Kuo A."/>
            <person name="Mondo S."/>
            <person name="Pangilinan J."/>
            <person name="Riley R."/>
            <person name="Labutti K."/>
            <person name="Andreopoulos B."/>
            <person name="Lipzen A."/>
            <person name="Chen C."/>
            <person name="Yanf M."/>
            <person name="Daum C."/>
            <person name="Ng V."/>
            <person name="Clum A."/>
            <person name="Steindorff A."/>
            <person name="Ohm R."/>
            <person name="Martin F."/>
            <person name="Silar P."/>
            <person name="Natvig D."/>
            <person name="Lalanne C."/>
            <person name="Gautier V."/>
            <person name="Ament-Velasquez S.L."/>
            <person name="Kruys A."/>
            <person name="Hutchinson M.I."/>
            <person name="Powell A.J."/>
            <person name="Barry K."/>
            <person name="Miller A.N."/>
            <person name="Grigoriev I.V."/>
            <person name="Debuchy R."/>
            <person name="Gladieux P."/>
            <person name="Thoren M.H."/>
            <person name="Johannesson H."/>
        </authorList>
    </citation>
    <scope>NUCLEOTIDE SEQUENCE</scope>
    <source>
        <strain evidence="2">CBS 958.72</strain>
    </source>
</reference>
<evidence type="ECO:0000313" key="3">
    <source>
        <dbReference type="Proteomes" id="UP001287356"/>
    </source>
</evidence>
<protein>
    <submittedName>
        <fullName evidence="2">Uncharacterized protein</fullName>
    </submittedName>
</protein>
<comment type="caution">
    <text evidence="2">The sequence shown here is derived from an EMBL/GenBank/DDBJ whole genome shotgun (WGS) entry which is preliminary data.</text>
</comment>
<reference evidence="2" key="1">
    <citation type="journal article" date="2023" name="Mol. Phylogenet. Evol.">
        <title>Genome-scale phylogeny and comparative genomics of the fungal order Sordariales.</title>
        <authorList>
            <person name="Hensen N."/>
            <person name="Bonometti L."/>
            <person name="Westerberg I."/>
            <person name="Brannstrom I.O."/>
            <person name="Guillou S."/>
            <person name="Cros-Aarteil S."/>
            <person name="Calhoun S."/>
            <person name="Haridas S."/>
            <person name="Kuo A."/>
            <person name="Mondo S."/>
            <person name="Pangilinan J."/>
            <person name="Riley R."/>
            <person name="LaButti K."/>
            <person name="Andreopoulos B."/>
            <person name="Lipzen A."/>
            <person name="Chen C."/>
            <person name="Yan M."/>
            <person name="Daum C."/>
            <person name="Ng V."/>
            <person name="Clum A."/>
            <person name="Steindorff A."/>
            <person name="Ohm R.A."/>
            <person name="Martin F."/>
            <person name="Silar P."/>
            <person name="Natvig D.O."/>
            <person name="Lalanne C."/>
            <person name="Gautier V."/>
            <person name="Ament-Velasquez S.L."/>
            <person name="Kruys A."/>
            <person name="Hutchinson M.I."/>
            <person name="Powell A.J."/>
            <person name="Barry K."/>
            <person name="Miller A.N."/>
            <person name="Grigoriev I.V."/>
            <person name="Debuchy R."/>
            <person name="Gladieux P."/>
            <person name="Hiltunen Thoren M."/>
            <person name="Johannesson H."/>
        </authorList>
    </citation>
    <scope>NUCLEOTIDE SEQUENCE</scope>
    <source>
        <strain evidence="2">CBS 958.72</strain>
    </source>
</reference>
<dbReference type="Proteomes" id="UP001287356">
    <property type="component" value="Unassembled WGS sequence"/>
</dbReference>
<sequence>MSRSIPPEIVTQILFKLYEFDGDVCVFELIAPGWKFCKRQSRSLTEVLRCSRTDTYIVPGTGRGCIRTSFDHDRTDYLRLPILKNPLAVKSLSRFYDREIFREWATNSLIIIPQAITRFSNNIWGPLLPQLAPAVRLLRDPKMALRLLPYADDDEAEARTKYRLPPLPPPDPDQEGNETENQAPRSNPPTEQASPTPRPAPEFIYSRIRHLMLTTSPETWFLQAQDIIDIPDRASPSAQEAFEVIHDCLDFERAAYLHVDWRQLSSLEMLFLDCRGYSHGVIERREIVDLARALRSSGMPLRLLVIAGLRSYHRYPGSEALTIDEVESGVPGPEQDVVYNDSGNGVNWWLMFRRAVRPGGRLIFIDKRFDHD</sequence>
<evidence type="ECO:0000313" key="2">
    <source>
        <dbReference type="EMBL" id="KAK3383823.1"/>
    </source>
</evidence>
<evidence type="ECO:0000256" key="1">
    <source>
        <dbReference type="SAM" id="MobiDB-lite"/>
    </source>
</evidence>
<name>A0AAE0NLP9_9PEZI</name>